<dbReference type="CDD" id="cd03267">
    <property type="entry name" value="ABC_NatA_like"/>
    <property type="match status" value="1"/>
</dbReference>
<accession>A0A1R1B5J6</accession>
<dbReference type="RefSeq" id="WP_076321627.1">
    <property type="nucleotide sequence ID" value="NZ_BOSB01000005.1"/>
</dbReference>
<gene>
    <name evidence="5" type="ORF">BK123_06795</name>
</gene>
<protein>
    <submittedName>
        <fullName evidence="5">Multidrug ABC transporter ATP-binding protein</fullName>
    </submittedName>
</protein>
<dbReference type="OrthoDB" id="9804819at2"/>
<dbReference type="PANTHER" id="PTHR42711:SF4">
    <property type="entry name" value="ABC TRANSPORTER RELATED"/>
    <property type="match status" value="1"/>
</dbReference>
<evidence type="ECO:0000259" key="4">
    <source>
        <dbReference type="PROSITE" id="PS50893"/>
    </source>
</evidence>
<dbReference type="SMART" id="SM00382">
    <property type="entry name" value="AAA"/>
    <property type="match status" value="1"/>
</dbReference>
<keyword evidence="1" id="KW-0813">Transport</keyword>
<keyword evidence="2" id="KW-0547">Nucleotide-binding</keyword>
<dbReference type="InterPro" id="IPR003439">
    <property type="entry name" value="ABC_transporter-like_ATP-bd"/>
</dbReference>
<dbReference type="PROSITE" id="PS00211">
    <property type="entry name" value="ABC_TRANSPORTER_1"/>
    <property type="match status" value="1"/>
</dbReference>
<dbReference type="InterPro" id="IPR027417">
    <property type="entry name" value="P-loop_NTPase"/>
</dbReference>
<dbReference type="InterPro" id="IPR017871">
    <property type="entry name" value="ABC_transporter-like_CS"/>
</dbReference>
<dbReference type="Gene3D" id="3.40.50.300">
    <property type="entry name" value="P-loop containing nucleotide triphosphate hydrolases"/>
    <property type="match status" value="1"/>
</dbReference>
<evidence type="ECO:0000256" key="2">
    <source>
        <dbReference type="ARBA" id="ARBA00022741"/>
    </source>
</evidence>
<dbReference type="Pfam" id="PF00005">
    <property type="entry name" value="ABC_tran"/>
    <property type="match status" value="1"/>
</dbReference>
<evidence type="ECO:0000256" key="1">
    <source>
        <dbReference type="ARBA" id="ARBA00022448"/>
    </source>
</evidence>
<organism evidence="5 6">
    <name type="scientific">Paenibacillus lautus</name>
    <name type="common">Bacillus lautus</name>
    <dbReference type="NCBI Taxonomy" id="1401"/>
    <lineage>
        <taxon>Bacteria</taxon>
        <taxon>Bacillati</taxon>
        <taxon>Bacillota</taxon>
        <taxon>Bacilli</taxon>
        <taxon>Bacillales</taxon>
        <taxon>Paenibacillaceae</taxon>
        <taxon>Paenibacillus</taxon>
    </lineage>
</organism>
<comment type="caution">
    <text evidence="5">The sequence shown here is derived from an EMBL/GenBank/DDBJ whole genome shotgun (WGS) entry which is preliminary data.</text>
</comment>
<feature type="domain" description="ABC transporter" evidence="4">
    <location>
        <begin position="24"/>
        <end position="257"/>
    </location>
</feature>
<proteinExistence type="predicted"/>
<evidence type="ECO:0000313" key="5">
    <source>
        <dbReference type="EMBL" id="OME94806.1"/>
    </source>
</evidence>
<dbReference type="PROSITE" id="PS50893">
    <property type="entry name" value="ABC_TRANSPORTER_2"/>
    <property type="match status" value="1"/>
</dbReference>
<name>A0A1R1B5J6_PAELA</name>
<dbReference type="STRING" id="1401.BK123_06795"/>
<reference evidence="5 6" key="1">
    <citation type="submission" date="2016-11" db="EMBL/GenBank/DDBJ databases">
        <title>Paenibacillus species isolates.</title>
        <authorList>
            <person name="Beno S.M."/>
        </authorList>
    </citation>
    <scope>NUCLEOTIDE SEQUENCE [LARGE SCALE GENOMIC DNA]</scope>
    <source>
        <strain evidence="5 6">FSL F4-0100</strain>
    </source>
</reference>
<dbReference type="InterPro" id="IPR050763">
    <property type="entry name" value="ABC_transporter_ATP-binding"/>
</dbReference>
<dbReference type="AlphaFoldDB" id="A0A1R1B5J6"/>
<dbReference type="EMBL" id="MRTF01000002">
    <property type="protein sequence ID" value="OME94806.1"/>
    <property type="molecule type" value="Genomic_DNA"/>
</dbReference>
<dbReference type="SUPFAM" id="SSF52540">
    <property type="entry name" value="P-loop containing nucleoside triphosphate hydrolases"/>
    <property type="match status" value="1"/>
</dbReference>
<evidence type="ECO:0000256" key="3">
    <source>
        <dbReference type="ARBA" id="ARBA00022840"/>
    </source>
</evidence>
<sequence length="327" mass="37617">MDYIRVRELHKSFVYYRKEAGLKNSLKNLFARKSLVKEAVKSVSFDIGPGECVGFLGPNGAGKTTTLKMLSGILYPTSGEADVLGYVPWERKNEFKRLFSIVMGQKNQLWWDLPASESIYLNKCIYDVDDDLYRRSLAELSEMLDVQDLLDVQVRRLSLGERMKMELIAALIHRPKLLYLDEPTIGLDFPSQKKVREFLKYYNEQFGATILLTSHYMKDVEDLCKRTIIINEGSILYDGDLHKINDLFGENKVIRLQFSEPVAEQRLAKFGKIVSADDYNAVLELPKYRLKEVSRAVLDSFPIVDWTIEDVAIEESISMLYRKESVG</sequence>
<keyword evidence="3 5" id="KW-0067">ATP-binding</keyword>
<dbReference type="GO" id="GO:0005524">
    <property type="term" value="F:ATP binding"/>
    <property type="evidence" value="ECO:0007669"/>
    <property type="project" value="UniProtKB-KW"/>
</dbReference>
<dbReference type="InterPro" id="IPR003593">
    <property type="entry name" value="AAA+_ATPase"/>
</dbReference>
<dbReference type="Proteomes" id="UP000187074">
    <property type="component" value="Unassembled WGS sequence"/>
</dbReference>
<dbReference type="PANTHER" id="PTHR42711">
    <property type="entry name" value="ABC TRANSPORTER ATP-BINDING PROTEIN"/>
    <property type="match status" value="1"/>
</dbReference>
<dbReference type="GO" id="GO:0016887">
    <property type="term" value="F:ATP hydrolysis activity"/>
    <property type="evidence" value="ECO:0007669"/>
    <property type="project" value="InterPro"/>
</dbReference>
<evidence type="ECO:0000313" key="6">
    <source>
        <dbReference type="Proteomes" id="UP000187074"/>
    </source>
</evidence>